<dbReference type="PANTHER" id="PTHR30537">
    <property type="entry name" value="HTH-TYPE TRANSCRIPTIONAL REGULATOR"/>
    <property type="match status" value="1"/>
</dbReference>
<keyword evidence="3" id="KW-0238">DNA-binding</keyword>
<dbReference type="Pfam" id="PF00126">
    <property type="entry name" value="HTH_1"/>
    <property type="match status" value="1"/>
</dbReference>
<comment type="caution">
    <text evidence="6">The sequence shown here is derived from an EMBL/GenBank/DDBJ whole genome shotgun (WGS) entry which is preliminary data.</text>
</comment>
<reference evidence="6 7" key="1">
    <citation type="submission" date="2020-08" db="EMBL/GenBank/DDBJ databases">
        <title>Whole genome sequence of Shewanella sp strain PS-2.</title>
        <authorList>
            <person name="Das S.K."/>
        </authorList>
    </citation>
    <scope>NUCLEOTIDE SEQUENCE [LARGE SCALE GENOMIC DNA]</scope>
    <source>
        <strain evidence="6 7">PS-2</strain>
    </source>
</reference>
<keyword evidence="7" id="KW-1185">Reference proteome</keyword>
<dbReference type="Gene3D" id="1.10.10.10">
    <property type="entry name" value="Winged helix-like DNA-binding domain superfamily/Winged helix DNA-binding domain"/>
    <property type="match status" value="1"/>
</dbReference>
<accession>A0ABS9R071</accession>
<keyword evidence="4" id="KW-0804">Transcription</keyword>
<dbReference type="Pfam" id="PF03466">
    <property type="entry name" value="LysR_substrate"/>
    <property type="match status" value="1"/>
</dbReference>
<evidence type="ECO:0000256" key="4">
    <source>
        <dbReference type="ARBA" id="ARBA00023163"/>
    </source>
</evidence>
<dbReference type="EMBL" id="JACSDI010000023">
    <property type="protein sequence ID" value="MCG9966005.1"/>
    <property type="molecule type" value="Genomic_DNA"/>
</dbReference>
<evidence type="ECO:0000259" key="5">
    <source>
        <dbReference type="PROSITE" id="PS50931"/>
    </source>
</evidence>
<protein>
    <submittedName>
        <fullName evidence="6">LysR family transcriptional regulator</fullName>
    </submittedName>
</protein>
<dbReference type="PANTHER" id="PTHR30537:SF26">
    <property type="entry name" value="GLYCINE CLEAVAGE SYSTEM TRANSCRIPTIONAL ACTIVATOR"/>
    <property type="match status" value="1"/>
</dbReference>
<evidence type="ECO:0000256" key="2">
    <source>
        <dbReference type="ARBA" id="ARBA00023015"/>
    </source>
</evidence>
<evidence type="ECO:0000256" key="3">
    <source>
        <dbReference type="ARBA" id="ARBA00023125"/>
    </source>
</evidence>
<sequence>MRVIPPIKSIIYFEAAARLQSFKLAAIELNVTSGAISQQIITLESFIGKKLFERGCRQIKLTNCGLRYFSRVSLIIQDIEEATTDLGIANVRPKVKIAVPPSLLKNWLLPRIIDSSLIGLNRNIEFIDTLDYLDFSKCDLDLAIRYGYDSWDNMHSKYMFHEDMIAVCSPVYCKDKNFNLDQNFFDLNTMIYTNNRLVQWDIVMQNFGFQRKSNHNKLFFQNSIQAIEAAIQGAGIAYVNRILVAEELSNGRLVQPLNIYMPEHRSPAYHLVSTHKHMRDESTFKIYHAILAFSKSTQTTQHLRLLG</sequence>
<dbReference type="InterPro" id="IPR058163">
    <property type="entry name" value="LysR-type_TF_proteobact-type"/>
</dbReference>
<evidence type="ECO:0000313" key="6">
    <source>
        <dbReference type="EMBL" id="MCG9966005.1"/>
    </source>
</evidence>
<dbReference type="Gene3D" id="3.40.190.10">
    <property type="entry name" value="Periplasmic binding protein-like II"/>
    <property type="match status" value="2"/>
</dbReference>
<dbReference type="InterPro" id="IPR036388">
    <property type="entry name" value="WH-like_DNA-bd_sf"/>
</dbReference>
<name>A0ABS9R071_9GAMM</name>
<evidence type="ECO:0000313" key="7">
    <source>
        <dbReference type="Proteomes" id="UP000829384"/>
    </source>
</evidence>
<dbReference type="Proteomes" id="UP000829384">
    <property type="component" value="Unassembled WGS sequence"/>
</dbReference>
<dbReference type="InterPro" id="IPR005119">
    <property type="entry name" value="LysR_subst-bd"/>
</dbReference>
<dbReference type="RefSeq" id="WP_240132458.1">
    <property type="nucleotide sequence ID" value="NZ_JACSDI010000023.1"/>
</dbReference>
<dbReference type="PROSITE" id="PS50931">
    <property type="entry name" value="HTH_LYSR"/>
    <property type="match status" value="1"/>
</dbReference>
<dbReference type="SUPFAM" id="SSF53850">
    <property type="entry name" value="Periplasmic binding protein-like II"/>
    <property type="match status" value="1"/>
</dbReference>
<dbReference type="InterPro" id="IPR000847">
    <property type="entry name" value="LysR_HTH_N"/>
</dbReference>
<comment type="similarity">
    <text evidence="1">Belongs to the LysR transcriptional regulatory family.</text>
</comment>
<dbReference type="SUPFAM" id="SSF46785">
    <property type="entry name" value="Winged helix' DNA-binding domain"/>
    <property type="match status" value="1"/>
</dbReference>
<keyword evidence="2" id="KW-0805">Transcription regulation</keyword>
<feature type="domain" description="HTH lysR-type" evidence="5">
    <location>
        <begin position="5"/>
        <end position="62"/>
    </location>
</feature>
<gene>
    <name evidence="6" type="ORF">H9J30_19080</name>
</gene>
<organism evidence="6 7">
    <name type="scientific">Shewanella cutis</name>
    <dbReference type="NCBI Taxonomy" id="2766780"/>
    <lineage>
        <taxon>Bacteria</taxon>
        <taxon>Pseudomonadati</taxon>
        <taxon>Pseudomonadota</taxon>
        <taxon>Gammaproteobacteria</taxon>
        <taxon>Alteromonadales</taxon>
        <taxon>Shewanellaceae</taxon>
        <taxon>Shewanella</taxon>
    </lineage>
</organism>
<proteinExistence type="inferred from homology"/>
<dbReference type="InterPro" id="IPR036390">
    <property type="entry name" value="WH_DNA-bd_sf"/>
</dbReference>
<evidence type="ECO:0000256" key="1">
    <source>
        <dbReference type="ARBA" id="ARBA00009437"/>
    </source>
</evidence>